<dbReference type="EMBL" id="MUJZ01030216">
    <property type="protein sequence ID" value="OTF77938.1"/>
    <property type="molecule type" value="Genomic_DNA"/>
</dbReference>
<name>A0A1Y3BDH4_EURMA</name>
<dbReference type="InterPro" id="IPR027417">
    <property type="entry name" value="P-loop_NTPase"/>
</dbReference>
<evidence type="ECO:0000256" key="1">
    <source>
        <dbReference type="SAM" id="MobiDB-lite"/>
    </source>
</evidence>
<dbReference type="InterPro" id="IPR001806">
    <property type="entry name" value="Small_GTPase"/>
</dbReference>
<evidence type="ECO:0000313" key="3">
    <source>
        <dbReference type="Proteomes" id="UP000194236"/>
    </source>
</evidence>
<gene>
    <name evidence="2" type="ORF">BLA29_003606</name>
</gene>
<proteinExistence type="predicted"/>
<dbReference type="Pfam" id="PF00071">
    <property type="entry name" value="Ras"/>
    <property type="match status" value="1"/>
</dbReference>
<sequence length="442" mass="51156">MDSLILRGLLEYFIRERVLVIGVKGISKSKLIEKLMDLQYFDPEKIKSLEEFTDFTRELSQISTSSTISSSSSHASIQSLLSTATTRSSSFSSLDSKAATISRSPPSSPKMNMRKKLMNYRTIRRERPEMDHLSEFLNWLDSPTEKNRNKRTISPTKSLSDQAPGKYSEDHYYLNYCEEANIVMRIWDITAEHWHIFLDEKYHRPQTILAVYDSNNINELKEIHVSLEKYLSKLAHGQRRIMSIYLVGSKIDLGQTQPLTYELRQWMDGNQIRHIYVSSDWNKGIILLRTCLVKEIYDKHRSLGLFIHRDHLLDLYISTIGYCPTIVYDSCIAFDNNNQTSESYHVDEQSKNCSRCKAGSQPLRPIDFDNLNKDPKSMQEFTKALENICRCLDNLIYTVCSSLPTLSPNNNTAIITPPPYPLLTILNERDKRKRNGGMYHIK</sequence>
<keyword evidence="3" id="KW-1185">Reference proteome</keyword>
<reference evidence="2 3" key="1">
    <citation type="submission" date="2017-03" db="EMBL/GenBank/DDBJ databases">
        <title>Genome Survey of Euroglyphus maynei.</title>
        <authorList>
            <person name="Arlian L.G."/>
            <person name="Morgan M.S."/>
            <person name="Rider S.D."/>
        </authorList>
    </citation>
    <scope>NUCLEOTIDE SEQUENCE [LARGE SCALE GENOMIC DNA]</scope>
    <source>
        <strain evidence="2">Arlian Lab</strain>
        <tissue evidence="2">Whole body</tissue>
    </source>
</reference>
<accession>A0A1Y3BDH4</accession>
<dbReference type="OrthoDB" id="6511029at2759"/>
<feature type="compositionally biased region" description="Polar residues" evidence="1">
    <location>
        <begin position="152"/>
        <end position="161"/>
    </location>
</feature>
<dbReference type="Gene3D" id="3.40.50.300">
    <property type="entry name" value="P-loop containing nucleotide triphosphate hydrolases"/>
    <property type="match status" value="1"/>
</dbReference>
<dbReference type="SUPFAM" id="SSF52540">
    <property type="entry name" value="P-loop containing nucleoside triphosphate hydrolases"/>
    <property type="match status" value="1"/>
</dbReference>
<dbReference type="Proteomes" id="UP000194236">
    <property type="component" value="Unassembled WGS sequence"/>
</dbReference>
<evidence type="ECO:0000313" key="2">
    <source>
        <dbReference type="EMBL" id="OTF77938.1"/>
    </source>
</evidence>
<feature type="region of interest" description="Disordered" evidence="1">
    <location>
        <begin position="145"/>
        <end position="166"/>
    </location>
</feature>
<protein>
    <submittedName>
        <fullName evidence="2">Uncharacterized protein</fullName>
    </submittedName>
</protein>
<comment type="caution">
    <text evidence="2">The sequence shown here is derived from an EMBL/GenBank/DDBJ whole genome shotgun (WGS) entry which is preliminary data.</text>
</comment>
<dbReference type="AlphaFoldDB" id="A0A1Y3BDH4"/>
<dbReference type="GO" id="GO:0003924">
    <property type="term" value="F:GTPase activity"/>
    <property type="evidence" value="ECO:0007669"/>
    <property type="project" value="InterPro"/>
</dbReference>
<dbReference type="GO" id="GO:0005525">
    <property type="term" value="F:GTP binding"/>
    <property type="evidence" value="ECO:0007669"/>
    <property type="project" value="InterPro"/>
</dbReference>
<organism evidence="2 3">
    <name type="scientific">Euroglyphus maynei</name>
    <name type="common">Mayne's house dust mite</name>
    <dbReference type="NCBI Taxonomy" id="6958"/>
    <lineage>
        <taxon>Eukaryota</taxon>
        <taxon>Metazoa</taxon>
        <taxon>Ecdysozoa</taxon>
        <taxon>Arthropoda</taxon>
        <taxon>Chelicerata</taxon>
        <taxon>Arachnida</taxon>
        <taxon>Acari</taxon>
        <taxon>Acariformes</taxon>
        <taxon>Sarcoptiformes</taxon>
        <taxon>Astigmata</taxon>
        <taxon>Psoroptidia</taxon>
        <taxon>Analgoidea</taxon>
        <taxon>Pyroglyphidae</taxon>
        <taxon>Pyroglyphinae</taxon>
        <taxon>Euroglyphus</taxon>
    </lineage>
</organism>